<evidence type="ECO:0000313" key="8">
    <source>
        <dbReference type="Proteomes" id="UP000241769"/>
    </source>
</evidence>
<evidence type="ECO:0000256" key="4">
    <source>
        <dbReference type="ARBA" id="ARBA00022827"/>
    </source>
</evidence>
<evidence type="ECO:0000256" key="3">
    <source>
        <dbReference type="ARBA" id="ARBA00022630"/>
    </source>
</evidence>
<keyword evidence="8" id="KW-1185">Reference proteome</keyword>
<dbReference type="GO" id="GO:0050660">
    <property type="term" value="F:flavin adenine dinucleotide binding"/>
    <property type="evidence" value="ECO:0007669"/>
    <property type="project" value="InterPro"/>
</dbReference>
<proteinExistence type="inferred from homology"/>
<dbReference type="SUPFAM" id="SSF54373">
    <property type="entry name" value="FAD-linked reductases, C-terminal domain"/>
    <property type="match status" value="1"/>
</dbReference>
<evidence type="ECO:0000259" key="6">
    <source>
        <dbReference type="PROSITE" id="PS00624"/>
    </source>
</evidence>
<dbReference type="Gene3D" id="3.50.50.60">
    <property type="entry name" value="FAD/NAD(P)-binding domain"/>
    <property type="match status" value="3"/>
</dbReference>
<feature type="domain" description="Glucose-methanol-choline oxidoreductase N-terminal" evidence="6">
    <location>
        <begin position="516"/>
        <end position="530"/>
    </location>
</feature>
<dbReference type="Proteomes" id="UP000241769">
    <property type="component" value="Unassembled WGS sequence"/>
</dbReference>
<name>A0A2P6NDF8_9EUKA</name>
<dbReference type="InterPro" id="IPR007867">
    <property type="entry name" value="GMC_OxRtase_C"/>
</dbReference>
<protein>
    <submittedName>
        <fullName evidence="7">Choline dehydrogenase</fullName>
    </submittedName>
</protein>
<dbReference type="InterPro" id="IPR036188">
    <property type="entry name" value="FAD/NAD-bd_sf"/>
</dbReference>
<dbReference type="PANTHER" id="PTHR11552:SF147">
    <property type="entry name" value="CHOLINE DEHYDROGENASE, MITOCHONDRIAL"/>
    <property type="match status" value="1"/>
</dbReference>
<keyword evidence="3" id="KW-0285">Flavoprotein</keyword>
<keyword evidence="4" id="KW-0274">FAD</keyword>
<dbReference type="AlphaFoldDB" id="A0A2P6NDF8"/>
<dbReference type="InParanoid" id="A0A2P6NDF8"/>
<accession>A0A2P6NDF8</accession>
<dbReference type="Gene3D" id="3.30.410.40">
    <property type="match status" value="1"/>
</dbReference>
<dbReference type="InterPro" id="IPR012132">
    <property type="entry name" value="GMC_OxRdtase"/>
</dbReference>
<dbReference type="PANTHER" id="PTHR11552">
    <property type="entry name" value="GLUCOSE-METHANOL-CHOLINE GMC OXIDOREDUCTASE"/>
    <property type="match status" value="1"/>
</dbReference>
<dbReference type="EMBL" id="MDYQ01000112">
    <property type="protein sequence ID" value="PRP81989.1"/>
    <property type="molecule type" value="Genomic_DNA"/>
</dbReference>
<dbReference type="Gene3D" id="3.30.560.10">
    <property type="entry name" value="Glucose Oxidase, domain 3"/>
    <property type="match status" value="1"/>
</dbReference>
<dbReference type="OrthoDB" id="269227at2759"/>
<dbReference type="FunCoup" id="A0A2P6NDF8">
    <property type="interactions" value="5"/>
</dbReference>
<dbReference type="PROSITE" id="PS00624">
    <property type="entry name" value="GMC_OXRED_2"/>
    <property type="match status" value="1"/>
</dbReference>
<comment type="similarity">
    <text evidence="2">Belongs to the GMC oxidoreductase family.</text>
</comment>
<gene>
    <name evidence="7" type="ORF">PROFUN_10483</name>
</gene>
<organism evidence="7 8">
    <name type="scientific">Planoprotostelium fungivorum</name>
    <dbReference type="NCBI Taxonomy" id="1890364"/>
    <lineage>
        <taxon>Eukaryota</taxon>
        <taxon>Amoebozoa</taxon>
        <taxon>Evosea</taxon>
        <taxon>Variosea</taxon>
        <taxon>Cavosteliida</taxon>
        <taxon>Cavosteliaceae</taxon>
        <taxon>Planoprotostelium</taxon>
    </lineage>
</organism>
<dbReference type="InterPro" id="IPR000172">
    <property type="entry name" value="GMC_OxRdtase_N"/>
</dbReference>
<dbReference type="Pfam" id="PF00732">
    <property type="entry name" value="GMC_oxred_N"/>
    <property type="match status" value="2"/>
</dbReference>
<evidence type="ECO:0000256" key="1">
    <source>
        <dbReference type="ARBA" id="ARBA00001974"/>
    </source>
</evidence>
<evidence type="ECO:0000256" key="5">
    <source>
        <dbReference type="SAM" id="MobiDB-lite"/>
    </source>
</evidence>
<comment type="cofactor">
    <cofactor evidence="1">
        <name>FAD</name>
        <dbReference type="ChEBI" id="CHEBI:57692"/>
    </cofactor>
</comment>
<evidence type="ECO:0000313" key="7">
    <source>
        <dbReference type="EMBL" id="PRP81989.1"/>
    </source>
</evidence>
<reference evidence="7 8" key="1">
    <citation type="journal article" date="2018" name="Genome Biol. Evol.">
        <title>Multiple Roots of Fruiting Body Formation in Amoebozoa.</title>
        <authorList>
            <person name="Hillmann F."/>
            <person name="Forbes G."/>
            <person name="Novohradska S."/>
            <person name="Ferling I."/>
            <person name="Riege K."/>
            <person name="Groth M."/>
            <person name="Westermann M."/>
            <person name="Marz M."/>
            <person name="Spaller T."/>
            <person name="Winckler T."/>
            <person name="Schaap P."/>
            <person name="Glockner G."/>
        </authorList>
    </citation>
    <scope>NUCLEOTIDE SEQUENCE [LARGE SCALE GENOMIC DNA]</scope>
    <source>
        <strain evidence="7 8">Jena</strain>
    </source>
</reference>
<comment type="caution">
    <text evidence="7">The sequence shown here is derived from an EMBL/GenBank/DDBJ whole genome shotgun (WGS) entry which is preliminary data.</text>
</comment>
<dbReference type="STRING" id="1890364.A0A2P6NDF8"/>
<dbReference type="SUPFAM" id="SSF51905">
    <property type="entry name" value="FAD/NAD(P)-binding domain"/>
    <property type="match status" value="1"/>
</dbReference>
<dbReference type="Pfam" id="PF05199">
    <property type="entry name" value="GMC_oxred_C"/>
    <property type="match status" value="1"/>
</dbReference>
<sequence>MDRDSADPQVHAVTPGGFRLSRDSPQLGEISITCTTPATTQVITSTPRNTNMRRHAFLLLLCLISTWATAIDPHDNIIDPHDNIPSEKKVGVYRETPTPGCESRTHAKSLPIMEGDYDFIVVGGGSAGNVLATRLADLNPDIKVLILESGKNLVDSAEVQNESLKKLMKMEYCVPGQTSDKCPLASLPLHFTEAPFMAIYPSMSNHSYYYQTTPQVYGNKREINYPRGKMLGGSSATNNLIAFRGWPDDYNEWASLGLEGWSYDDLLPFLKRVETNHQYGDHEAHGTDGPIHLCNSSYFYEFPMVNALLDTAINKMGYPKVEDFNKGYDHYGAGFWQQYSNEKGRRTSSYEYVRRLIKKERVCIDGYIAEAAMGEQEDLKVPSNPNNKNVDSRRKCSPSQNLHILSETHATKINFALHNGKQRAVSVDYVDAKVHAYRASRPYPAGSPVDEEEKSRHMSPYWKSDKRAEVLNCPVPEDLAFNNERMNEWYIPPESDEYKKDVKTVTAKREIILASGAINSPQLLMLSGIGPKEHLRNQLGFKDEEILSDLPGLGSRVLDHEEMTINFEMPKSMQHWGILKDLLSETNKWTNGEKSAIGSNHAPGGMDISSDGPNGTKATVHVHFLMLYFENLDVNHWRHQGSERPVARIFETHDDADRMLPTGVTDFATYTGLQHWTALLERSGTCSRGSLRLKNRDPFLPPLLDMNYGSCRYSNEEILFALKEVRRLNSLLPEEYRSKEVNPGPEFDTDEKLLNFIRSTMWGHHISGSAPMGQCSDKEAVLDNHGRVYGVEGVRVADASNFPTVPHGNILYSTYGVAERISEFILNDNGLKTTGESALNPRTTAH</sequence>
<dbReference type="GO" id="GO:0016614">
    <property type="term" value="F:oxidoreductase activity, acting on CH-OH group of donors"/>
    <property type="evidence" value="ECO:0007669"/>
    <property type="project" value="InterPro"/>
</dbReference>
<feature type="region of interest" description="Disordered" evidence="5">
    <location>
        <begin position="1"/>
        <end position="21"/>
    </location>
</feature>
<evidence type="ECO:0000256" key="2">
    <source>
        <dbReference type="ARBA" id="ARBA00010790"/>
    </source>
</evidence>